<name>A0A1U7J085_9CYAN</name>
<dbReference type="Pfam" id="PF20297">
    <property type="entry name" value="MSSS"/>
    <property type="match status" value="1"/>
</dbReference>
<dbReference type="Gene3D" id="3.30.1370.110">
    <property type="match status" value="1"/>
</dbReference>
<dbReference type="GO" id="GO:0140664">
    <property type="term" value="F:ATP-dependent DNA damage sensor activity"/>
    <property type="evidence" value="ECO:0007669"/>
    <property type="project" value="InterPro"/>
</dbReference>
<dbReference type="EC" id="3.6.4.-" evidence="7"/>
<evidence type="ECO:0000256" key="6">
    <source>
        <dbReference type="ARBA" id="ARBA00023125"/>
    </source>
</evidence>
<evidence type="ECO:0000259" key="9">
    <source>
        <dbReference type="PROSITE" id="PS50828"/>
    </source>
</evidence>
<dbReference type="GO" id="GO:0030983">
    <property type="term" value="F:mismatched DNA binding"/>
    <property type="evidence" value="ECO:0007669"/>
    <property type="project" value="InterPro"/>
</dbReference>
<evidence type="ECO:0000256" key="3">
    <source>
        <dbReference type="ARBA" id="ARBA00022801"/>
    </source>
</evidence>
<evidence type="ECO:0000256" key="4">
    <source>
        <dbReference type="ARBA" id="ARBA00022840"/>
    </source>
</evidence>
<keyword evidence="8" id="KW-0175">Coiled coil</keyword>
<dbReference type="GO" id="GO:0045910">
    <property type="term" value="P:negative regulation of DNA recombination"/>
    <property type="evidence" value="ECO:0007669"/>
    <property type="project" value="InterPro"/>
</dbReference>
<dbReference type="Proteomes" id="UP000185557">
    <property type="component" value="Unassembled WGS sequence"/>
</dbReference>
<dbReference type="HAMAP" id="MF_00092">
    <property type="entry name" value="MutS2"/>
    <property type="match status" value="1"/>
</dbReference>
<keyword evidence="4 7" id="KW-0067">ATP-binding</keyword>
<dbReference type="InterPro" id="IPR002625">
    <property type="entry name" value="Smr_dom"/>
</dbReference>
<dbReference type="GO" id="GO:0016887">
    <property type="term" value="F:ATP hydrolysis activity"/>
    <property type="evidence" value="ECO:0007669"/>
    <property type="project" value="InterPro"/>
</dbReference>
<dbReference type="GO" id="GO:0006298">
    <property type="term" value="P:mismatch repair"/>
    <property type="evidence" value="ECO:0007669"/>
    <property type="project" value="InterPro"/>
</dbReference>
<dbReference type="PROSITE" id="PS50828">
    <property type="entry name" value="SMR"/>
    <property type="match status" value="1"/>
</dbReference>
<dbReference type="SUPFAM" id="SSF160443">
    <property type="entry name" value="SMR domain-like"/>
    <property type="match status" value="1"/>
</dbReference>
<evidence type="ECO:0000256" key="7">
    <source>
        <dbReference type="HAMAP-Rule" id="MF_00092"/>
    </source>
</evidence>
<keyword evidence="7" id="KW-0540">Nuclease</keyword>
<dbReference type="InterPro" id="IPR027417">
    <property type="entry name" value="P-loop_NTPase"/>
</dbReference>
<dbReference type="OrthoDB" id="9808166at2"/>
<keyword evidence="3 7" id="KW-0378">Hydrolase</keyword>
<evidence type="ECO:0000313" key="10">
    <source>
        <dbReference type="EMBL" id="OKH44959.1"/>
    </source>
</evidence>
<dbReference type="EC" id="3.1.-.-" evidence="7"/>
<comment type="similarity">
    <text evidence="7">Belongs to the DNA mismatch repair MutS family. MutS2 subfamily.</text>
</comment>
<protein>
    <recommendedName>
        <fullName evidence="7">Endonuclease MutS2</fullName>
        <ecNumber evidence="7">3.1.-.-</ecNumber>
    </recommendedName>
    <alternativeName>
        <fullName evidence="7">Ribosome-associated protein quality control-upstream factor</fullName>
        <shortName evidence="7">RQC-upstream factor</shortName>
        <shortName evidence="7">RqcU</shortName>
        <ecNumber evidence="7">3.6.4.-</ecNumber>
    </alternativeName>
</protein>
<dbReference type="GO" id="GO:0072344">
    <property type="term" value="P:rescue of stalled ribosome"/>
    <property type="evidence" value="ECO:0007669"/>
    <property type="project" value="UniProtKB-UniRule"/>
</dbReference>
<comment type="function">
    <text evidence="7">Acts as a ribosome collision sensor, splitting the ribosome into its 2 subunits. Detects stalled/collided 70S ribosomes which it binds and splits by an ATP-hydrolysis driven conformational change. Acts upstream of the ribosome quality control system (RQC), a ribosome-associated complex that mediates the extraction of incompletely synthesized nascent chains from stalled ribosomes and their subsequent degradation. Probably generates substrates for RQC.</text>
</comment>
<dbReference type="InterPro" id="IPR046893">
    <property type="entry name" value="MSSS"/>
</dbReference>
<dbReference type="InterPro" id="IPR036187">
    <property type="entry name" value="DNA_mismatch_repair_MutS_sf"/>
</dbReference>
<dbReference type="STRING" id="549789.NIES30_20930"/>
<dbReference type="InterPro" id="IPR007696">
    <property type="entry name" value="DNA_mismatch_repair_MutS_core"/>
</dbReference>
<dbReference type="GO" id="GO:0004519">
    <property type="term" value="F:endonuclease activity"/>
    <property type="evidence" value="ECO:0007669"/>
    <property type="project" value="UniProtKB-UniRule"/>
</dbReference>
<proteinExistence type="inferred from homology"/>
<dbReference type="InterPro" id="IPR045076">
    <property type="entry name" value="MutS"/>
</dbReference>
<dbReference type="InterPro" id="IPR036063">
    <property type="entry name" value="Smr_dom_sf"/>
</dbReference>
<dbReference type="PIRSF" id="PIRSF005814">
    <property type="entry name" value="MutS_YshD"/>
    <property type="match status" value="1"/>
</dbReference>
<dbReference type="AlphaFoldDB" id="A0A1U7J085"/>
<sequence length="816" mass="89322">MPLIHHETLELLEWPRLCQHLSTFAATKRGTLAAQALVTPETQAASVNLLTQTQEADWLEQHNSGLNFGGIRDIGSAVERAYRQGLLSGEELLAIATTLHGARQLRRTIDAQPPEDIPVLQDLVADLSTHPELEQQIYHCIDDRGDVTDRASPKLGEVRDRLKSTRQDIQQRLQRILQRQSGAMQELLITQRGDRFVLPVKAPQKDAVPGIVHDASASGATLYIEPQAVVELGNRLRQLLRQEKTEEDIVLRQLSDAVAEVYDDLTHLLAVVTELDLAHARARYSLWLEANPPRFIEPQEQTTLRQLRHPLLMWQQRHEQGPEVVPINLLIRPELRVVAITGPNTGGKTVTLKTLGLAALMARAGLYVPAREPVEIPWFGQVLADIGDEQSIEQSLSTFSGHIRRIGRILAALNGGEDEEALNTQHSTLNIQHSQSTANALVLLDEVGAGTDPTEGTALAIALLKHLAERARLTMATTHYGELKALKYQDGRFENASVEFDEASLSPTYRLLWGIPGRSNALAIARRLGLNAGVIDAAATLMATGSQNDVNQVIAGLEAQRRQQEERSQEAAELLAATERLHREVQHKADMLRDREQELKLQQQAAVQQAIADAKRDIAKVIRRLQQGDATAQDAQRATEAVDAIAQSRLPAAAATPAKPGYRPAVGDRVRIPSLGQTAEVLTAPDDDHRITVRFGLMKTTVSLADIESLRGEKAEVPVKTKPVDTVPAAQAAPPAPAIRTSRNTIDLRGMRVAESEAVLEEAIAQGSGALWIIHGHGTGKLKAGVHEYLKRHPQIQRLEPAAQADGGTGVTVAYL</sequence>
<gene>
    <name evidence="7" type="primary">mutS2</name>
    <name evidence="7" type="synonym">rqcU</name>
    <name evidence="10" type="ORF">NIES30_20930</name>
</gene>
<dbReference type="SMART" id="SM00463">
    <property type="entry name" value="SMR"/>
    <property type="match status" value="1"/>
</dbReference>
<keyword evidence="7 10" id="KW-0255">Endonuclease</keyword>
<comment type="function">
    <text evidence="7">Endonuclease that is involved in the suppression of homologous recombination and thus may have a key role in the control of bacterial genetic diversity.</text>
</comment>
<feature type="domain" description="Smr" evidence="9">
    <location>
        <begin position="746"/>
        <end position="816"/>
    </location>
</feature>
<keyword evidence="2 7" id="KW-0547">Nucleotide-binding</keyword>
<dbReference type="Gene3D" id="3.40.50.300">
    <property type="entry name" value="P-loop containing nucleotide triphosphate hydrolases"/>
    <property type="match status" value="1"/>
</dbReference>
<dbReference type="EMBL" id="MRCG01000019">
    <property type="protein sequence ID" value="OKH44959.1"/>
    <property type="molecule type" value="Genomic_DNA"/>
</dbReference>
<evidence type="ECO:0000256" key="2">
    <source>
        <dbReference type="ARBA" id="ARBA00022741"/>
    </source>
</evidence>
<dbReference type="GO" id="GO:0019843">
    <property type="term" value="F:rRNA binding"/>
    <property type="evidence" value="ECO:0007669"/>
    <property type="project" value="UniProtKB-UniRule"/>
</dbReference>
<keyword evidence="1 7" id="KW-0699">rRNA-binding</keyword>
<dbReference type="RefSeq" id="WP_073610400.1">
    <property type="nucleotide sequence ID" value="NZ_MRCG01000019.1"/>
</dbReference>
<dbReference type="SUPFAM" id="SSF48334">
    <property type="entry name" value="DNA repair protein MutS, domain III"/>
    <property type="match status" value="1"/>
</dbReference>
<dbReference type="Pfam" id="PF01713">
    <property type="entry name" value="Smr"/>
    <property type="match status" value="1"/>
</dbReference>
<comment type="caution">
    <text evidence="10">The sequence shown here is derived from an EMBL/GenBank/DDBJ whole genome shotgun (WGS) entry which is preliminary data.</text>
</comment>
<dbReference type="GO" id="GO:0043023">
    <property type="term" value="F:ribosomal large subunit binding"/>
    <property type="evidence" value="ECO:0007669"/>
    <property type="project" value="UniProtKB-UniRule"/>
</dbReference>
<dbReference type="SUPFAM" id="SSF52540">
    <property type="entry name" value="P-loop containing nucleoside triphosphate hydrolases"/>
    <property type="match status" value="1"/>
</dbReference>
<evidence type="ECO:0000256" key="5">
    <source>
        <dbReference type="ARBA" id="ARBA00022884"/>
    </source>
</evidence>
<dbReference type="Pfam" id="PF00488">
    <property type="entry name" value="MutS_V"/>
    <property type="match status" value="2"/>
</dbReference>
<dbReference type="FunFam" id="3.40.50.300:FF:000830">
    <property type="entry name" value="Endonuclease MutS2"/>
    <property type="match status" value="1"/>
</dbReference>
<dbReference type="NCBIfam" id="TIGR01069">
    <property type="entry name" value="mutS2"/>
    <property type="match status" value="1"/>
</dbReference>
<organism evidence="10 11">
    <name type="scientific">Phormidium tenue NIES-30</name>
    <dbReference type="NCBI Taxonomy" id="549789"/>
    <lineage>
        <taxon>Bacteria</taxon>
        <taxon>Bacillati</taxon>
        <taxon>Cyanobacteriota</taxon>
        <taxon>Cyanophyceae</taxon>
        <taxon>Oscillatoriophycideae</taxon>
        <taxon>Oscillatoriales</taxon>
        <taxon>Oscillatoriaceae</taxon>
        <taxon>Phormidium</taxon>
    </lineage>
</organism>
<keyword evidence="5 7" id="KW-0694">RNA-binding</keyword>
<dbReference type="CDD" id="cd03280">
    <property type="entry name" value="ABC_MutS2"/>
    <property type="match status" value="1"/>
</dbReference>
<dbReference type="InterPro" id="IPR000432">
    <property type="entry name" value="DNA_mismatch_repair_MutS_C"/>
</dbReference>
<evidence type="ECO:0000256" key="8">
    <source>
        <dbReference type="SAM" id="Coils"/>
    </source>
</evidence>
<reference evidence="10 11" key="1">
    <citation type="submission" date="2016-11" db="EMBL/GenBank/DDBJ databases">
        <title>Draft Genome Sequences of Nine Cyanobacterial Strains from Diverse Habitats.</title>
        <authorList>
            <person name="Zhu T."/>
            <person name="Hou S."/>
            <person name="Lu X."/>
            <person name="Hess W.R."/>
        </authorList>
    </citation>
    <scope>NUCLEOTIDE SEQUENCE [LARGE SCALE GENOMIC DNA]</scope>
    <source>
        <strain evidence="10 11">NIES-30</strain>
    </source>
</reference>
<dbReference type="PROSITE" id="PS00486">
    <property type="entry name" value="DNA_MISMATCH_REPAIR_2"/>
    <property type="match status" value="1"/>
</dbReference>
<comment type="subunit">
    <text evidence="7">Homodimer. Binds to stalled ribosomes, contacting rRNA.</text>
</comment>
<feature type="binding site" evidence="7">
    <location>
        <begin position="342"/>
        <end position="349"/>
    </location>
    <ligand>
        <name>ATP</name>
        <dbReference type="ChEBI" id="CHEBI:30616"/>
    </ligand>
</feature>
<keyword evidence="6 7" id="KW-0238">DNA-binding</keyword>
<dbReference type="InterPro" id="IPR005747">
    <property type="entry name" value="MutS2"/>
</dbReference>
<dbReference type="PANTHER" id="PTHR48466:SF2">
    <property type="entry name" value="OS10G0509000 PROTEIN"/>
    <property type="match status" value="1"/>
</dbReference>
<evidence type="ECO:0000256" key="1">
    <source>
        <dbReference type="ARBA" id="ARBA00022730"/>
    </source>
</evidence>
<dbReference type="SMART" id="SM00534">
    <property type="entry name" value="MUTSac"/>
    <property type="match status" value="1"/>
</dbReference>
<evidence type="ECO:0000313" key="11">
    <source>
        <dbReference type="Proteomes" id="UP000185557"/>
    </source>
</evidence>
<dbReference type="PANTHER" id="PTHR48466">
    <property type="entry name" value="OS10G0509000 PROTEIN-RELATED"/>
    <property type="match status" value="1"/>
</dbReference>
<feature type="coiled-coil region" evidence="8">
    <location>
        <begin position="547"/>
        <end position="602"/>
    </location>
</feature>
<dbReference type="SMART" id="SM00533">
    <property type="entry name" value="MUTSd"/>
    <property type="match status" value="1"/>
</dbReference>
<dbReference type="GO" id="GO:0005524">
    <property type="term" value="F:ATP binding"/>
    <property type="evidence" value="ECO:0007669"/>
    <property type="project" value="UniProtKB-UniRule"/>
</dbReference>
<keyword evidence="11" id="KW-1185">Reference proteome</keyword>
<accession>A0A1U7J085</accession>